<reference evidence="1" key="1">
    <citation type="submission" date="2020-06" db="EMBL/GenBank/DDBJ databases">
        <authorList>
            <person name="Dong N."/>
        </authorList>
    </citation>
    <scope>NUCLEOTIDE SEQUENCE</scope>
    <source>
        <strain evidence="1">R655-4</strain>
    </source>
</reference>
<organism evidence="1 2">
    <name type="scientific">Empedobacter brevis</name>
    <dbReference type="NCBI Taxonomy" id="247"/>
    <lineage>
        <taxon>Bacteria</taxon>
        <taxon>Pseudomonadati</taxon>
        <taxon>Bacteroidota</taxon>
        <taxon>Flavobacteriia</taxon>
        <taxon>Flavobacteriales</taxon>
        <taxon>Weeksellaceae</taxon>
        <taxon>Empedobacter</taxon>
    </lineage>
</organism>
<accession>A0AAJ1V8X5</accession>
<evidence type="ECO:0000313" key="1">
    <source>
        <dbReference type="EMBL" id="MDM1072410.1"/>
    </source>
</evidence>
<dbReference type="EMBL" id="JACAGJ010000003">
    <property type="protein sequence ID" value="MDM1072410.1"/>
    <property type="molecule type" value="Genomic_DNA"/>
</dbReference>
<evidence type="ECO:0000313" key="2">
    <source>
        <dbReference type="Proteomes" id="UP001170959"/>
    </source>
</evidence>
<proteinExistence type="predicted"/>
<name>A0AAJ1V8X5_9FLAO</name>
<sequence>MTDQIHQKIVFEYFDEELNQNIVERLWAKPFNGNYILDNIPFHIYLYSCDDVVSVKEKNGELFIDRLIEPSGNSTVRLLLNSVEDLESIKKELNELGLESESSSEGKLLAVNIPKKIMYNAVRDYLINGEEEGRWQYEEASISENHQKDVNS</sequence>
<comment type="caution">
    <text evidence="1">The sequence shown here is derived from an EMBL/GenBank/DDBJ whole genome shotgun (WGS) entry which is preliminary data.</text>
</comment>
<protein>
    <submittedName>
        <fullName evidence="1">DUF4265 domain-containing protein</fullName>
    </submittedName>
</protein>
<dbReference type="Pfam" id="PF14085">
    <property type="entry name" value="DUF4265"/>
    <property type="match status" value="1"/>
</dbReference>
<reference evidence="1" key="2">
    <citation type="journal article" date="2022" name="Sci. Total Environ.">
        <title>Prevalence, transmission, and molecular epidemiology of tet(X)-positive bacteria among humans, animals, and environmental niches in China: An epidemiological, and genomic-based study.</title>
        <authorList>
            <person name="Dong N."/>
            <person name="Zeng Y."/>
            <person name="Cai C."/>
            <person name="Sun C."/>
            <person name="Lu J."/>
            <person name="Liu C."/>
            <person name="Zhou H."/>
            <person name="Sun Q."/>
            <person name="Shu L."/>
            <person name="Wang H."/>
            <person name="Wang Y."/>
            <person name="Wang S."/>
            <person name="Wu C."/>
            <person name="Chan E.W."/>
            <person name="Chen G."/>
            <person name="Shen Z."/>
            <person name="Chen S."/>
            <person name="Zhang R."/>
        </authorList>
    </citation>
    <scope>NUCLEOTIDE SEQUENCE</scope>
    <source>
        <strain evidence="1">R655-4</strain>
    </source>
</reference>
<gene>
    <name evidence="1" type="ORF">HX001_07900</name>
</gene>
<dbReference type="RefSeq" id="WP_286492736.1">
    <property type="nucleotide sequence ID" value="NZ_JACAGJ010000003.1"/>
</dbReference>
<dbReference type="Proteomes" id="UP001170959">
    <property type="component" value="Unassembled WGS sequence"/>
</dbReference>
<dbReference type="InterPro" id="IPR025361">
    <property type="entry name" value="DUF4265"/>
</dbReference>
<dbReference type="AlphaFoldDB" id="A0AAJ1V8X5"/>